<evidence type="ECO:0000259" key="2">
    <source>
        <dbReference type="Pfam" id="PF19815"/>
    </source>
</evidence>
<accession>A0A1M5AKI0</accession>
<evidence type="ECO:0000313" key="3">
    <source>
        <dbReference type="EMBL" id="SHF30644.1"/>
    </source>
</evidence>
<dbReference type="SUPFAM" id="SSF51126">
    <property type="entry name" value="Pectin lyase-like"/>
    <property type="match status" value="1"/>
</dbReference>
<name>A0A1M5AKI0_9BACE</name>
<dbReference type="InterPro" id="IPR012334">
    <property type="entry name" value="Pectin_lyas_fold"/>
</dbReference>
<organism evidence="3 4">
    <name type="scientific">Bacteroides luti</name>
    <dbReference type="NCBI Taxonomy" id="1297750"/>
    <lineage>
        <taxon>Bacteria</taxon>
        <taxon>Pseudomonadati</taxon>
        <taxon>Bacteroidota</taxon>
        <taxon>Bacteroidia</taxon>
        <taxon>Bacteroidales</taxon>
        <taxon>Bacteroidaceae</taxon>
        <taxon>Bacteroides</taxon>
    </lineage>
</organism>
<sequence length="1034" mass="116145">MRIVRIALRNILVGLFCTFAVQSLFAQKTSMTLKDGKISYNVDDKNNRVLDFSYCGYRSSEKDIPEVPNKIVVSSQEGDCSSIIQRAINYVSSLAPDKNGFRGAVLLGKGVFHLDKSLLISKSGVVLRGADKNQTVLVKRGSDRGAVVYVEGKNDFSVTDTLSVTSSYIPVNSRTIAVASTSKLKKGDRVMIYRPSTTKWIESLGCEHFGGGITALGWKAGDIEMYWDRTISSLNNGNVELDVPLTMAVDAQQGKAQVLLYHWNGRISDSGVENISFESEYNKKYPKDEDHCWTGVSIENAENCWVRHASFRYFAGSAVFVQRTASKVTVEDCISTDPVSEIGGLRRNTFLTMGQQTLFQRCYSEHGIHDFGAGYCAPGPNAFVQCESKESFGFSGAIDSWACGLLFDIVNVDGNNLSFKNMGQDFNGAGWGTSNSLFWQCSAAEIECYSPAKDAMNRAYGCWAQFSGDGEWNESNNHIQPRSIFYSQLAERLGKDCSQRARILPVSTEASSSPTLAVAAEMAKQAYTPKLTLRHWIEQDTLLVSADQNKLKLASSLKVEKEKAPSMKTMSVEDGRIVVNNELLTGNRFEVPWWSGKLRTNYLDKAKPHITRFVPGREGLGLTDRIDSVVNFMKNEKITVLDHNYGLWYDRRRDDHERTRRRTGDVWGPFYEQPFGRSGESSAWEGLSKYDLTKPNAWYWGRLKEFANQSDKEGLLLFHENYFQHNILEAGAHWVDCPWRSANNINDTDFPEPVPFTGDKRIFMADRFYDISHPVRRELHKKYIRQCLNNFADNKNVVQLISAEFTGPLHFVEFWLDEIGAWEKETGKHATVALSTTKDVQDAILKDKKRSALVDIIDIRYWHYKSDGTTYAPEGGKNLAPRQHARQMKVGKVTFNEAYKAVSEYREKYPEKAVTFYAQNYPDMAWAVFMAGGSLPVLPGINDPSFLNDAAKMHVEKTGTDGYYKLEKTGLGVIVYSQSKENFALPLAAGTYSLKQIDIKSGKVTTLVKKLKGGDSYQFKGNSNAPSVYWFKAL</sequence>
<feature type="signal peptide" evidence="1">
    <location>
        <begin position="1"/>
        <end position="26"/>
    </location>
</feature>
<dbReference type="Pfam" id="PF19815">
    <property type="entry name" value="DUF6298"/>
    <property type="match status" value="1"/>
</dbReference>
<keyword evidence="4" id="KW-1185">Reference proteome</keyword>
<dbReference type="RefSeq" id="WP_073400986.1">
    <property type="nucleotide sequence ID" value="NZ_FQTV01000007.1"/>
</dbReference>
<dbReference type="Gene3D" id="2.160.20.10">
    <property type="entry name" value="Single-stranded right-handed beta-helix, Pectin lyase-like"/>
    <property type="match status" value="1"/>
</dbReference>
<dbReference type="InterPro" id="IPR011050">
    <property type="entry name" value="Pectin_lyase_fold/virulence"/>
</dbReference>
<evidence type="ECO:0000256" key="1">
    <source>
        <dbReference type="SAM" id="SignalP"/>
    </source>
</evidence>
<feature type="chain" id="PRO_5009908782" description="DUF6298 domain-containing protein" evidence="1">
    <location>
        <begin position="27"/>
        <end position="1034"/>
    </location>
</feature>
<dbReference type="EMBL" id="FQTV01000007">
    <property type="protein sequence ID" value="SHF30644.1"/>
    <property type="molecule type" value="Genomic_DNA"/>
</dbReference>
<dbReference type="OrthoDB" id="5488826at2"/>
<keyword evidence="1" id="KW-0732">Signal</keyword>
<dbReference type="STRING" id="1297750.SAMN05444405_10718"/>
<reference evidence="3 4" key="1">
    <citation type="submission" date="2016-11" db="EMBL/GenBank/DDBJ databases">
        <authorList>
            <person name="Jaros S."/>
            <person name="Januszkiewicz K."/>
            <person name="Wedrychowicz H."/>
        </authorList>
    </citation>
    <scope>NUCLEOTIDE SEQUENCE [LARGE SCALE GENOMIC DNA]</scope>
    <source>
        <strain evidence="3 4">DSM 26991</strain>
    </source>
</reference>
<proteinExistence type="predicted"/>
<dbReference type="AlphaFoldDB" id="A0A1M5AKI0"/>
<protein>
    <recommendedName>
        <fullName evidence="2">DUF6298 domain-containing protein</fullName>
    </recommendedName>
</protein>
<evidence type="ECO:0000313" key="4">
    <source>
        <dbReference type="Proteomes" id="UP000184509"/>
    </source>
</evidence>
<feature type="domain" description="DUF6298" evidence="2">
    <location>
        <begin position="470"/>
        <end position="953"/>
    </location>
</feature>
<gene>
    <name evidence="3" type="ORF">SAMN05444405_10718</name>
</gene>
<dbReference type="InterPro" id="IPR046265">
    <property type="entry name" value="DUF6298"/>
</dbReference>
<dbReference type="Proteomes" id="UP000184509">
    <property type="component" value="Unassembled WGS sequence"/>
</dbReference>